<feature type="transmembrane region" description="Helical" evidence="6">
    <location>
        <begin position="258"/>
        <end position="284"/>
    </location>
</feature>
<feature type="transmembrane region" description="Helical" evidence="6">
    <location>
        <begin position="351"/>
        <end position="369"/>
    </location>
</feature>
<dbReference type="Pfam" id="PF12704">
    <property type="entry name" value="MacB_PCD"/>
    <property type="match status" value="1"/>
</dbReference>
<feature type="transmembrane region" description="Helical" evidence="6">
    <location>
        <begin position="399"/>
        <end position="417"/>
    </location>
</feature>
<evidence type="ECO:0000259" key="8">
    <source>
        <dbReference type="Pfam" id="PF12704"/>
    </source>
</evidence>
<dbReference type="EMBL" id="RWJI01000001">
    <property type="protein sequence ID" value="RRQ52499.1"/>
    <property type="molecule type" value="Genomic_DNA"/>
</dbReference>
<evidence type="ECO:0000256" key="1">
    <source>
        <dbReference type="ARBA" id="ARBA00004651"/>
    </source>
</evidence>
<evidence type="ECO:0000256" key="5">
    <source>
        <dbReference type="ARBA" id="ARBA00023136"/>
    </source>
</evidence>
<feature type="transmembrane region" description="Helical" evidence="6">
    <location>
        <begin position="475"/>
        <end position="493"/>
    </location>
</feature>
<feature type="transmembrane region" description="Helical" evidence="6">
    <location>
        <begin position="305"/>
        <end position="331"/>
    </location>
</feature>
<evidence type="ECO:0000313" key="9">
    <source>
        <dbReference type="EMBL" id="RRQ52499.1"/>
    </source>
</evidence>
<keyword evidence="5 6" id="KW-0472">Membrane</keyword>
<keyword evidence="3 6" id="KW-0812">Transmembrane</keyword>
<comment type="caution">
    <text evidence="9">The sequence shown here is derived from an EMBL/GenBank/DDBJ whole genome shotgun (WGS) entry which is preliminary data.</text>
</comment>
<proteinExistence type="predicted"/>
<feature type="transmembrane region" description="Helical" evidence="6">
    <location>
        <begin position="756"/>
        <end position="787"/>
    </location>
</feature>
<dbReference type="InterPro" id="IPR038766">
    <property type="entry name" value="Membrane_comp_ABC_pdt"/>
</dbReference>
<reference evidence="9 10" key="1">
    <citation type="submission" date="2018-12" db="EMBL/GenBank/DDBJ databases">
        <authorList>
            <person name="Kim S.-J."/>
            <person name="Jung G.-Y."/>
        </authorList>
    </citation>
    <scope>NUCLEOTIDE SEQUENCE [LARGE SCALE GENOMIC DNA]</scope>
    <source>
        <strain evidence="9 10">03SU3-P</strain>
    </source>
</reference>
<feature type="transmembrane region" description="Helical" evidence="6">
    <location>
        <begin position="799"/>
        <end position="826"/>
    </location>
</feature>
<name>A0A426RTY8_9SPHN</name>
<dbReference type="PANTHER" id="PTHR30287">
    <property type="entry name" value="MEMBRANE COMPONENT OF PREDICTED ABC SUPERFAMILY METABOLITE UPTAKE TRANSPORTER"/>
    <property type="match status" value="1"/>
</dbReference>
<keyword evidence="10" id="KW-1185">Reference proteome</keyword>
<protein>
    <submittedName>
        <fullName evidence="9">FtsX-like permease family protein</fullName>
    </submittedName>
</protein>
<feature type="domain" description="ABC3 transporter permease C-terminal" evidence="7">
    <location>
        <begin position="716"/>
        <end position="825"/>
    </location>
</feature>
<dbReference type="OrthoDB" id="9775544at2"/>
<feature type="domain" description="MacB-like periplasmic core" evidence="8">
    <location>
        <begin position="27"/>
        <end position="229"/>
    </location>
</feature>
<dbReference type="GO" id="GO:0005886">
    <property type="term" value="C:plasma membrane"/>
    <property type="evidence" value="ECO:0007669"/>
    <property type="project" value="UniProtKB-SubCell"/>
</dbReference>
<dbReference type="PANTHER" id="PTHR30287:SF1">
    <property type="entry name" value="INNER MEMBRANE PROTEIN"/>
    <property type="match status" value="1"/>
</dbReference>
<dbReference type="AlphaFoldDB" id="A0A426RTY8"/>
<evidence type="ECO:0000256" key="3">
    <source>
        <dbReference type="ARBA" id="ARBA00022692"/>
    </source>
</evidence>
<evidence type="ECO:0000256" key="2">
    <source>
        <dbReference type="ARBA" id="ARBA00022475"/>
    </source>
</evidence>
<evidence type="ECO:0000256" key="4">
    <source>
        <dbReference type="ARBA" id="ARBA00022989"/>
    </source>
</evidence>
<dbReference type="InterPro" id="IPR025857">
    <property type="entry name" value="MacB_PCD"/>
</dbReference>
<feature type="transmembrane region" description="Helical" evidence="6">
    <location>
        <begin position="712"/>
        <end position="735"/>
    </location>
</feature>
<sequence length="836" mass="87582">MNLPLAAIWRISRRDLSARIRGLRLLAICLFLGVATLAAIGSLTAGIADELSKRGQTILGGDVEIGIAQREATPAEMAAMRKAGAVSETIRLRAMAIGTQTGSDSVLAELKAVDRVYPHYGALTLRDGGIAKAPAKDEIYIGPTLAERLDIETGGTIRFGDATFKVAGIIGEEPDRLGEGFTLGPVAIINMTSLPDTALIQPGSMYEAKYRIKLAADEDAAAVAKALEAQFPSAGWDITDRSNGAPGTRRFIERMGQFLTLVGLAALVIAGIGVGNGVSSYLASKRASIATLKVTGADSGTIFRIYMLQILTVAAGAIIAGLMVGSVMPMVIGGVAGDILPVAPGFNLHPLPLFISAIYGLLIAIAFALPPLARARTVPAAGLFRAIVEGNARIDRRSTVWVISAILAIIALAVVTAREPLFSLAFIGAAFGLLLLLTGIAWLLRFIALRLPRPKAPLPRLALANLHRPGAQTQALVVALGLGLTLFVTLAAIQTSINNEIKNSVPDRAPSFFALDIPRDGEAQFRQMVKKADPKAAINMIPALRGTIVEFGGQRVEQLEELPEGAWILNGDRGLTYSSALPNGSEIVAGNWWPQDYNGPALVSLEADAAESLGVGVGDSLTISLLGVEVPAKIASLRTVKWDNFGLNYVMVFSPGSLEAAPHNMVATLTVSKPAERILAKSFPPTFPSASLIEVGEVTAQITVLLTQMAQAIAAAASIAILAGIAVLVGAIAAARQSRIYDSVIMKMLGSTRRQILGAQALEYGILAVVLGLVSLVLGMLAAYFVVVEIFDFSFAPDYAVLALTLVGGAGLTFVLGIIGSLPILAARPSEALRSL</sequence>
<feature type="transmembrane region" description="Helical" evidence="6">
    <location>
        <begin position="423"/>
        <end position="444"/>
    </location>
</feature>
<feature type="domain" description="ABC3 transporter permease C-terminal" evidence="7">
    <location>
        <begin position="262"/>
        <end position="378"/>
    </location>
</feature>
<dbReference type="RefSeq" id="WP_125230516.1">
    <property type="nucleotide sequence ID" value="NZ_RWJI01000001.1"/>
</dbReference>
<evidence type="ECO:0000256" key="6">
    <source>
        <dbReference type="SAM" id="Phobius"/>
    </source>
</evidence>
<organism evidence="9 10">
    <name type="scientific">Sphingorhabdus wooponensis</name>
    <dbReference type="NCBI Taxonomy" id="940136"/>
    <lineage>
        <taxon>Bacteria</taxon>
        <taxon>Pseudomonadati</taxon>
        <taxon>Pseudomonadota</taxon>
        <taxon>Alphaproteobacteria</taxon>
        <taxon>Sphingomonadales</taxon>
        <taxon>Sphingomonadaceae</taxon>
        <taxon>Sphingorhabdus</taxon>
    </lineage>
</organism>
<dbReference type="Pfam" id="PF02687">
    <property type="entry name" value="FtsX"/>
    <property type="match status" value="2"/>
</dbReference>
<accession>A0A426RTY8</accession>
<keyword evidence="2" id="KW-1003">Cell membrane</keyword>
<dbReference type="Proteomes" id="UP000268553">
    <property type="component" value="Unassembled WGS sequence"/>
</dbReference>
<gene>
    <name evidence="9" type="ORF">D7D48_06570</name>
</gene>
<evidence type="ECO:0000259" key="7">
    <source>
        <dbReference type="Pfam" id="PF02687"/>
    </source>
</evidence>
<comment type="subcellular location">
    <subcellularLocation>
        <location evidence="1">Cell membrane</location>
        <topology evidence="1">Multi-pass membrane protein</topology>
    </subcellularLocation>
</comment>
<dbReference type="InterPro" id="IPR003838">
    <property type="entry name" value="ABC3_permease_C"/>
</dbReference>
<keyword evidence="4 6" id="KW-1133">Transmembrane helix</keyword>
<evidence type="ECO:0000313" key="10">
    <source>
        <dbReference type="Proteomes" id="UP000268553"/>
    </source>
</evidence>